<gene>
    <name evidence="1" type="ORF">I6J59_11235</name>
</gene>
<protein>
    <submittedName>
        <fullName evidence="1">Uncharacterized protein</fullName>
    </submittedName>
</protein>
<accession>A0ABX7H147</accession>
<evidence type="ECO:0000313" key="1">
    <source>
        <dbReference type="EMBL" id="QRO48534.1"/>
    </source>
</evidence>
<dbReference type="GeneID" id="93098880"/>
<dbReference type="Pfam" id="PF22558">
    <property type="entry name" value="REase-ARP"/>
    <property type="match status" value="1"/>
</dbReference>
<evidence type="ECO:0000313" key="2">
    <source>
        <dbReference type="Proteomes" id="UP000654720"/>
    </source>
</evidence>
<reference evidence="1 2" key="1">
    <citation type="submission" date="2021-02" db="EMBL/GenBank/DDBJ databases">
        <title>FDA dAtabase for Regulatory Grade micrObial Sequences (FDA-ARGOS): Supporting development and validation of Infectious Disease Dx tests.</title>
        <authorList>
            <person name="Carlson P."/>
            <person name="Fischbach M."/>
            <person name="Hastie J."/>
            <person name="Bilen M."/>
            <person name="Cheng A."/>
            <person name="Tallon L."/>
            <person name="Sadzewicz L."/>
            <person name="Zhao X."/>
            <person name="Boylan J."/>
            <person name="Ott S."/>
            <person name="Bowen H."/>
            <person name="Vavikolanu K."/>
            <person name="Mehta A."/>
            <person name="Aluvathingal J."/>
            <person name="Nadendla S."/>
            <person name="Yan Y."/>
            <person name="Sichtig H."/>
        </authorList>
    </citation>
    <scope>NUCLEOTIDE SEQUENCE [LARGE SCALE GENOMIC DNA]</scope>
    <source>
        <strain evidence="1 2">FDAARGOS_1229</strain>
    </source>
</reference>
<sequence length="339" mass="39868">MEKTINGIKYYLPKYLTPDQEAIFCHIINWKRKNITKDRGWYKGHEYDAFFPVGTSSYAMTYKPIISYLEEMQHGDFAYKLHEFTPHAVSSQMACINLFMPLLLSEQASHILKKLSTCPSNFKEIARDKLYHGFCFEYWGQDVKKGKGVLNDHCSGAGTDADVAISYYDNENNLCLWLIEHKLSEKEFTTCGGYNSKNNVYKDNCIKCSLTDIANEPLKCYYHKIKYKYWDIYRTHEEKYQGNIQIIGCPFREGLNQLWRNQLLGFALQETGVYKNTTFSVCHHAKNRMLNQSILRYKELTCRNKMFNSFTNYDVLNAVNDVKSDLHSWLNWYKDVYCF</sequence>
<dbReference type="InterPro" id="IPR054333">
    <property type="entry name" value="REase-ARP-assoc"/>
</dbReference>
<keyword evidence="2" id="KW-1185">Reference proteome</keyword>
<dbReference type="RefSeq" id="WP_051465690.1">
    <property type="nucleotide sequence ID" value="NZ_CP069450.1"/>
</dbReference>
<dbReference type="EMBL" id="CP069450">
    <property type="protein sequence ID" value="QRO48534.1"/>
    <property type="molecule type" value="Genomic_DNA"/>
</dbReference>
<organism evidence="1 2">
    <name type="scientific">Butyricimonas virosa</name>
    <dbReference type="NCBI Taxonomy" id="544645"/>
    <lineage>
        <taxon>Bacteria</taxon>
        <taxon>Pseudomonadati</taxon>
        <taxon>Bacteroidota</taxon>
        <taxon>Bacteroidia</taxon>
        <taxon>Bacteroidales</taxon>
        <taxon>Odoribacteraceae</taxon>
        <taxon>Butyricimonas</taxon>
    </lineage>
</organism>
<dbReference type="Proteomes" id="UP000654720">
    <property type="component" value="Chromosome"/>
</dbReference>
<name>A0ABX7H147_9BACT</name>
<proteinExistence type="predicted"/>